<evidence type="ECO:0000259" key="4">
    <source>
        <dbReference type="Pfam" id="PF02384"/>
    </source>
</evidence>
<reference evidence="6" key="1">
    <citation type="submission" date="2023-07" db="EMBL/GenBank/DDBJ databases">
        <title>30 novel species of actinomycetes from the DSMZ collection.</title>
        <authorList>
            <person name="Nouioui I."/>
        </authorList>
    </citation>
    <scope>NUCLEOTIDE SEQUENCE [LARGE SCALE GENOMIC DNA]</scope>
    <source>
        <strain evidence="6">DSM 44917</strain>
    </source>
</reference>
<dbReference type="Pfam" id="PF02384">
    <property type="entry name" value="N6_Mtase"/>
    <property type="match status" value="1"/>
</dbReference>
<keyword evidence="2" id="KW-0808">Transferase</keyword>
<evidence type="ECO:0000313" key="6">
    <source>
        <dbReference type="Proteomes" id="UP001183388"/>
    </source>
</evidence>
<dbReference type="PRINTS" id="PR00507">
    <property type="entry name" value="N12N6MTFRASE"/>
</dbReference>
<dbReference type="InterPro" id="IPR003356">
    <property type="entry name" value="DNA_methylase_A-5"/>
</dbReference>
<dbReference type="SUPFAM" id="SSF53335">
    <property type="entry name" value="S-adenosyl-L-methionine-dependent methyltransferases"/>
    <property type="match status" value="1"/>
</dbReference>
<dbReference type="PROSITE" id="PS00092">
    <property type="entry name" value="N6_MTASE"/>
    <property type="match status" value="1"/>
</dbReference>
<dbReference type="PANTHER" id="PTHR33841:SF4">
    <property type="entry name" value="RESTRICTION MODIFICATION SYSTEM DNA SPECIFICITY DOMAIN"/>
    <property type="match status" value="1"/>
</dbReference>
<proteinExistence type="predicted"/>
<dbReference type="InterPro" id="IPR029063">
    <property type="entry name" value="SAM-dependent_MTases_sf"/>
</dbReference>
<dbReference type="PANTHER" id="PTHR33841">
    <property type="entry name" value="DNA METHYLTRANSFERASE YEEA-RELATED"/>
    <property type="match status" value="1"/>
</dbReference>
<dbReference type="InterPro" id="IPR050953">
    <property type="entry name" value="N4_N6_ade-DNA_methylase"/>
</dbReference>
<dbReference type="GO" id="GO:0008168">
    <property type="term" value="F:methyltransferase activity"/>
    <property type="evidence" value="ECO:0007669"/>
    <property type="project" value="UniProtKB-KW"/>
</dbReference>
<dbReference type="GO" id="GO:0032259">
    <property type="term" value="P:methylation"/>
    <property type="evidence" value="ECO:0007669"/>
    <property type="project" value="UniProtKB-KW"/>
</dbReference>
<dbReference type="EMBL" id="JAVREN010000017">
    <property type="protein sequence ID" value="MDT0308064.1"/>
    <property type="molecule type" value="Genomic_DNA"/>
</dbReference>
<feature type="domain" description="DNA methylase adenine-specific" evidence="4">
    <location>
        <begin position="291"/>
        <end position="391"/>
    </location>
</feature>
<gene>
    <name evidence="5" type="ORF">RM780_13980</name>
</gene>
<evidence type="ECO:0000256" key="3">
    <source>
        <dbReference type="ARBA" id="ARBA00022747"/>
    </source>
</evidence>
<dbReference type="Gene3D" id="3.40.50.150">
    <property type="entry name" value="Vaccinia Virus protein VP39"/>
    <property type="match status" value="1"/>
</dbReference>
<name>A0ABU2L928_9ACTN</name>
<sequence length="1009" mass="114002">MLARMVDRKAGRAEAVLQADVRQFLLEGGLNLGEDDLTVEVDLEAQVGDGRRIDVEVGFTAIETKRDLRSTSVLREAERQLHGYVRTRSEQVGQRYVGVLTDGADWRAYNLAGEKMVLVSRFEAKQRTRPAELLTWLEGVLATAVGVKPTPLTIEARLGAGSVSHKLDFATLAALYEEHKDLPTVKLKRELWARLLRSALGAQFEDIDELFVEHTLLVNSAEIIAHLVLGFDVKTIQPSTLLLGQLFDRAQILGAVENDFFDWVIEVPGGESFVRTLARRLARFDWASVEHDVLKVLYESVIAPETRKKQGEYYTPDWLAEKIVADTVTAPLRQRVLDPSCGSGTFLFHAVRRYLEAAENAGRPLREALDELTDHVAGIDLHPVAVSLARVTYLLAIGRDRLVSEERGSIRVPVYLGDSIQWQQRTDLLDHGHLVIRTGTGGQFFEDELRFSEDLLKDAGRFDRLVNELADKAVSRSPSSRPSLASLFNRLAIAEEHRGEITANFELLCRLVDQGRNHIWSYYVRNLARPMWLSRMENRVDVLVGNPPWLSYRHMPEDMQDLFKDMSQARGLWRGDEVATHQDLSGLFIARAVQQYLAEGGKFAFVVPNPVLDRPYWSGFRAGDYPDPNEPVRVAFTGSWDLRRLRPHFFPRGSGVIFGRRMTARVGSGSVGNDPVPLPKTTERWTGRIATAFADWFHVRQWITRQDSELQYVREDLISSPYRARFWQGATIVPRVLFFVEEQQAGPLGLGGGRVSVRSERSSTEKAPWKSLPDQDGVVEKQFVRPVLLGESVLPYRLLSPRKAVLPIEGNATLLHGEHANIDRYPDLAKWWRQAEATWTEHRSSERLTLAERLEFHRGMSMQLPGTPLRVVYGKAGMHVSAALVDTQNAVIDHTLYWGTVATREEGMYLCAILNTPALTEVVRPLMSYGKDERHIDKAVWQLPIPQYDPHEDSHRRLAELGAAEAERVAALDLDESKNFVKLRQVVRSVLADSPHAEELDQLVRLLLE</sequence>
<protein>
    <submittedName>
        <fullName evidence="5">N-6 DNA methylase</fullName>
    </submittedName>
</protein>
<dbReference type="InterPro" id="IPR002052">
    <property type="entry name" value="DNA_methylase_N6_adenine_CS"/>
</dbReference>
<accession>A0ABU2L928</accession>
<evidence type="ECO:0000256" key="1">
    <source>
        <dbReference type="ARBA" id="ARBA00022603"/>
    </source>
</evidence>
<dbReference type="RefSeq" id="WP_311631013.1">
    <property type="nucleotide sequence ID" value="NZ_JAVREN010000017.1"/>
</dbReference>
<organism evidence="5 6">
    <name type="scientific">Streptomyces boetiae</name>
    <dbReference type="NCBI Taxonomy" id="3075541"/>
    <lineage>
        <taxon>Bacteria</taxon>
        <taxon>Bacillati</taxon>
        <taxon>Actinomycetota</taxon>
        <taxon>Actinomycetes</taxon>
        <taxon>Kitasatosporales</taxon>
        <taxon>Streptomycetaceae</taxon>
        <taxon>Streptomyces</taxon>
    </lineage>
</organism>
<keyword evidence="1 5" id="KW-0489">Methyltransferase</keyword>
<evidence type="ECO:0000256" key="2">
    <source>
        <dbReference type="ARBA" id="ARBA00022679"/>
    </source>
</evidence>
<keyword evidence="3" id="KW-0680">Restriction system</keyword>
<keyword evidence="6" id="KW-1185">Reference proteome</keyword>
<comment type="caution">
    <text evidence="5">The sequence shown here is derived from an EMBL/GenBank/DDBJ whole genome shotgun (WGS) entry which is preliminary data.</text>
</comment>
<dbReference type="Proteomes" id="UP001183388">
    <property type="component" value="Unassembled WGS sequence"/>
</dbReference>
<evidence type="ECO:0000313" key="5">
    <source>
        <dbReference type="EMBL" id="MDT0308064.1"/>
    </source>
</evidence>